<accession>A0A812EUM5</accession>
<evidence type="ECO:0000256" key="8">
    <source>
        <dbReference type="ARBA" id="ARBA00038290"/>
    </source>
</evidence>
<dbReference type="InterPro" id="IPR005636">
    <property type="entry name" value="DTW"/>
</dbReference>
<evidence type="ECO:0000256" key="10">
    <source>
        <dbReference type="ARBA" id="ARBA00042508"/>
    </source>
</evidence>
<feature type="region of interest" description="Disordered" evidence="12">
    <location>
        <begin position="130"/>
        <end position="175"/>
    </location>
</feature>
<evidence type="ECO:0000256" key="6">
    <source>
        <dbReference type="ARBA" id="ARBA00023242"/>
    </source>
</evidence>
<keyword evidence="6" id="KW-0539">Nucleus</keyword>
<feature type="compositionally biased region" description="Polar residues" evidence="12">
    <location>
        <begin position="130"/>
        <end position="157"/>
    </location>
</feature>
<dbReference type="PANTHER" id="PTHR15627">
    <property type="entry name" value="NATURAL KILLER CELL-SPECIFIC ANTIGEN KLIP1"/>
    <property type="match status" value="1"/>
</dbReference>
<evidence type="ECO:0000313" key="14">
    <source>
        <dbReference type="EMBL" id="CAE1331434.1"/>
    </source>
</evidence>
<evidence type="ECO:0000256" key="12">
    <source>
        <dbReference type="SAM" id="MobiDB-lite"/>
    </source>
</evidence>
<evidence type="ECO:0000256" key="5">
    <source>
        <dbReference type="ARBA" id="ARBA00022694"/>
    </source>
</evidence>
<dbReference type="Proteomes" id="UP000597762">
    <property type="component" value="Unassembled WGS sequence"/>
</dbReference>
<keyword evidence="5" id="KW-0819">tRNA processing</keyword>
<gene>
    <name evidence="14" type="ORF">SPHA_80609</name>
</gene>
<evidence type="ECO:0000313" key="15">
    <source>
        <dbReference type="Proteomes" id="UP000597762"/>
    </source>
</evidence>
<dbReference type="Pfam" id="PF03942">
    <property type="entry name" value="DTW"/>
    <property type="match status" value="1"/>
</dbReference>
<evidence type="ECO:0000256" key="7">
    <source>
        <dbReference type="ARBA" id="ARBA00037050"/>
    </source>
</evidence>
<evidence type="ECO:0000256" key="9">
    <source>
        <dbReference type="ARBA" id="ARBA00039242"/>
    </source>
</evidence>
<name>A0A812EUM5_ACAPH</name>
<feature type="domain" description="DTW" evidence="13">
    <location>
        <begin position="33"/>
        <end position="278"/>
    </location>
</feature>
<dbReference type="GO" id="GO:0006400">
    <property type="term" value="P:tRNA modification"/>
    <property type="evidence" value="ECO:0007669"/>
    <property type="project" value="TreeGrafter"/>
</dbReference>
<evidence type="ECO:0000256" key="4">
    <source>
        <dbReference type="ARBA" id="ARBA00022691"/>
    </source>
</evidence>
<dbReference type="AlphaFoldDB" id="A0A812EUM5"/>
<evidence type="ECO:0000256" key="1">
    <source>
        <dbReference type="ARBA" id="ARBA00004123"/>
    </source>
</evidence>
<keyword evidence="4" id="KW-0949">S-adenosyl-L-methionine</keyword>
<comment type="similarity">
    <text evidence="8">Belongs to the TDD superfamily. DTWD1 family.</text>
</comment>
<evidence type="ECO:0000259" key="13">
    <source>
        <dbReference type="SMART" id="SM01144"/>
    </source>
</evidence>
<comment type="caution">
    <text evidence="14">The sequence shown here is derived from an EMBL/GenBank/DDBJ whole genome shotgun (WGS) entry which is preliminary data.</text>
</comment>
<sequence length="301" mass="34994">MEEHPFPDLKISNFDFLDDTDARRVCPKCNKSRKYFCYTCYKPVIGTEQKIPCVKLPLQIDILRHPSECVGKSTASHAAVLAPDNVTVYTYPCIPNYDREKVVLVFPCENSQSLEALQTECGEKVISADNQSKGNNAVDPDSTNQELPPLSTPTSDRQSQKRKQEEQTTDGTVTKQRRIVKAPFDRVIFIDSTWNQTNRIYKDERLKGIRCVELKTRTTKFWRHQHDKPETYLSTIEAIYYFLIDYHELFLCDDYNGQYDNLLFFFCFMYHKIRGLYNGGHHLLAYKSKDKIDIANKNKNS</sequence>
<dbReference type="OrthoDB" id="3173at2759"/>
<comment type="function">
    <text evidence="7">Catalyzes the formation of 3-(3-amino-3-carboxypropyl)uridine (acp3U) at position 20 in the D-loop of several cytoplasmic tRNAs (acp3U(20)).</text>
</comment>
<dbReference type="GO" id="GO:0016432">
    <property type="term" value="F:tRNA-uridine aminocarboxypropyltransferase activity"/>
    <property type="evidence" value="ECO:0007669"/>
    <property type="project" value="UniProtKB-EC"/>
</dbReference>
<proteinExistence type="inferred from homology"/>
<keyword evidence="15" id="KW-1185">Reference proteome</keyword>
<comment type="catalytic activity">
    <reaction evidence="11">
        <text>a uridine in tRNA + S-adenosyl-L-methionine = a 3-[(3S)-3-amino-3-carboxypropyl]uridine in tRNA + S-methyl-5'-thioadenosine + H(+)</text>
        <dbReference type="Rhea" id="RHEA:62432"/>
        <dbReference type="Rhea" id="RHEA-COMP:13339"/>
        <dbReference type="Rhea" id="RHEA-COMP:16092"/>
        <dbReference type="ChEBI" id="CHEBI:15378"/>
        <dbReference type="ChEBI" id="CHEBI:17509"/>
        <dbReference type="ChEBI" id="CHEBI:59789"/>
        <dbReference type="ChEBI" id="CHEBI:65315"/>
        <dbReference type="ChEBI" id="CHEBI:82930"/>
        <dbReference type="EC" id="2.5.1.25"/>
    </reaction>
</comment>
<dbReference type="EMBL" id="CAHIKZ030005604">
    <property type="protein sequence ID" value="CAE1331434.1"/>
    <property type="molecule type" value="Genomic_DNA"/>
</dbReference>
<keyword evidence="3" id="KW-0808">Transferase</keyword>
<evidence type="ECO:0000256" key="2">
    <source>
        <dbReference type="ARBA" id="ARBA00012386"/>
    </source>
</evidence>
<protein>
    <recommendedName>
        <fullName evidence="9">tRNA-uridine aminocarboxypropyltransferase 1</fullName>
        <ecNumber evidence="2">2.5.1.25</ecNumber>
    </recommendedName>
    <alternativeName>
        <fullName evidence="10">DTW domain-containing protein 1</fullName>
    </alternativeName>
</protein>
<dbReference type="GO" id="GO:0005634">
    <property type="term" value="C:nucleus"/>
    <property type="evidence" value="ECO:0007669"/>
    <property type="project" value="UniProtKB-SubCell"/>
</dbReference>
<dbReference type="PANTHER" id="PTHR15627:SF8">
    <property type="entry name" value="TRNA-URIDINE AMINOCARBOXYPROPYLTRANSFERASE 1"/>
    <property type="match status" value="1"/>
</dbReference>
<reference evidence="14" key="1">
    <citation type="submission" date="2021-01" db="EMBL/GenBank/DDBJ databases">
        <authorList>
            <person name="Li R."/>
            <person name="Bekaert M."/>
        </authorList>
    </citation>
    <scope>NUCLEOTIDE SEQUENCE</scope>
    <source>
        <strain evidence="14">Farmed</strain>
    </source>
</reference>
<dbReference type="SMART" id="SM01144">
    <property type="entry name" value="DTW"/>
    <property type="match status" value="1"/>
</dbReference>
<evidence type="ECO:0000256" key="11">
    <source>
        <dbReference type="ARBA" id="ARBA00048718"/>
    </source>
</evidence>
<organism evidence="14 15">
    <name type="scientific">Acanthosepion pharaonis</name>
    <name type="common">Pharaoh cuttlefish</name>
    <name type="synonym">Sepia pharaonis</name>
    <dbReference type="NCBI Taxonomy" id="158019"/>
    <lineage>
        <taxon>Eukaryota</taxon>
        <taxon>Metazoa</taxon>
        <taxon>Spiralia</taxon>
        <taxon>Lophotrochozoa</taxon>
        <taxon>Mollusca</taxon>
        <taxon>Cephalopoda</taxon>
        <taxon>Coleoidea</taxon>
        <taxon>Decapodiformes</taxon>
        <taxon>Sepiida</taxon>
        <taxon>Sepiina</taxon>
        <taxon>Sepiidae</taxon>
        <taxon>Acanthosepion</taxon>
    </lineage>
</organism>
<comment type="subcellular location">
    <subcellularLocation>
        <location evidence="1">Nucleus</location>
    </subcellularLocation>
</comment>
<evidence type="ECO:0000256" key="3">
    <source>
        <dbReference type="ARBA" id="ARBA00022679"/>
    </source>
</evidence>
<dbReference type="EC" id="2.5.1.25" evidence="2"/>
<dbReference type="InterPro" id="IPR051521">
    <property type="entry name" value="tRNA_Mod/Golgi_Maint"/>
</dbReference>